<dbReference type="EMBL" id="KL198052">
    <property type="protein sequence ID" value="KDQ12147.1"/>
    <property type="molecule type" value="Genomic_DNA"/>
</dbReference>
<evidence type="ECO:0000256" key="1">
    <source>
        <dbReference type="ARBA" id="ARBA00012452"/>
    </source>
</evidence>
<gene>
    <name evidence="7" type="ORF">BOTBODRAFT_176672</name>
</gene>
<dbReference type="Proteomes" id="UP000027195">
    <property type="component" value="Unassembled WGS sequence"/>
</dbReference>
<dbReference type="InterPro" id="IPR010987">
    <property type="entry name" value="Glutathione-S-Trfase_C-like"/>
</dbReference>
<dbReference type="Pfam" id="PF02798">
    <property type="entry name" value="GST_N"/>
    <property type="match status" value="1"/>
</dbReference>
<dbReference type="InterPro" id="IPR040079">
    <property type="entry name" value="Glutathione_S-Trfase"/>
</dbReference>
<dbReference type="GO" id="GO:0004364">
    <property type="term" value="F:glutathione transferase activity"/>
    <property type="evidence" value="ECO:0007669"/>
    <property type="project" value="UniProtKB-EC"/>
</dbReference>
<accession>A0A067MJT7</accession>
<evidence type="ECO:0000259" key="5">
    <source>
        <dbReference type="PROSITE" id="PS50404"/>
    </source>
</evidence>
<dbReference type="OrthoDB" id="249703at2759"/>
<dbReference type="GO" id="GO:0006749">
    <property type="term" value="P:glutathione metabolic process"/>
    <property type="evidence" value="ECO:0007669"/>
    <property type="project" value="TreeGrafter"/>
</dbReference>
<name>A0A067MJT7_BOTB1</name>
<comment type="similarity">
    <text evidence="4">Belongs to the GST superfamily.</text>
</comment>
<keyword evidence="8" id="KW-1185">Reference proteome</keyword>
<dbReference type="SUPFAM" id="SSF47616">
    <property type="entry name" value="GST C-terminal domain-like"/>
    <property type="match status" value="1"/>
</dbReference>
<evidence type="ECO:0000313" key="7">
    <source>
        <dbReference type="EMBL" id="KDQ12147.1"/>
    </source>
</evidence>
<dbReference type="PROSITE" id="PS50405">
    <property type="entry name" value="GST_CTER"/>
    <property type="match status" value="1"/>
</dbReference>
<keyword evidence="2" id="KW-0808">Transferase</keyword>
<dbReference type="HOGENOM" id="CLU_011226_5_1_1"/>
<evidence type="ECO:0000259" key="6">
    <source>
        <dbReference type="PROSITE" id="PS50405"/>
    </source>
</evidence>
<dbReference type="SFLD" id="SFLDS00019">
    <property type="entry name" value="Glutathione_Transferase_(cytos"/>
    <property type="match status" value="1"/>
</dbReference>
<reference evidence="8" key="1">
    <citation type="journal article" date="2014" name="Proc. Natl. Acad. Sci. U.S.A.">
        <title>Extensive sampling of basidiomycete genomes demonstrates inadequacy of the white-rot/brown-rot paradigm for wood decay fungi.</title>
        <authorList>
            <person name="Riley R."/>
            <person name="Salamov A.A."/>
            <person name="Brown D.W."/>
            <person name="Nagy L.G."/>
            <person name="Floudas D."/>
            <person name="Held B.W."/>
            <person name="Levasseur A."/>
            <person name="Lombard V."/>
            <person name="Morin E."/>
            <person name="Otillar R."/>
            <person name="Lindquist E.A."/>
            <person name="Sun H."/>
            <person name="LaButti K.M."/>
            <person name="Schmutz J."/>
            <person name="Jabbour D."/>
            <person name="Luo H."/>
            <person name="Baker S.E."/>
            <person name="Pisabarro A.G."/>
            <person name="Walton J.D."/>
            <person name="Blanchette R.A."/>
            <person name="Henrissat B."/>
            <person name="Martin F."/>
            <person name="Cullen D."/>
            <person name="Hibbett D.S."/>
            <person name="Grigoriev I.V."/>
        </authorList>
    </citation>
    <scope>NUCLEOTIDE SEQUENCE [LARGE SCALE GENOMIC DNA]</scope>
    <source>
        <strain evidence="8">FD-172 SS1</strain>
    </source>
</reference>
<proteinExistence type="inferred from homology"/>
<protein>
    <recommendedName>
        <fullName evidence="1">glutathione transferase</fullName>
        <ecNumber evidence="1">2.5.1.18</ecNumber>
    </recommendedName>
</protein>
<sequence length="215" mass="23703">MVLKIHGHPFSSCTRRAAVVAKEFGVEYSIILVNLANAEHRSGAYIENIHPFGCIPVAFDGDFCVFESRAIARYIAAKSPEKSATVAPPPSNAEAYACFEEAASLEYSDFDDLAHSIAWEVVLKKIKGFGGADKALVAAYAEKFKSVIKSYERLLGERRFLAGDNVTLADLFHLPNGDRLEKAGVNWTSFGGPNVQRWWKEVSSRQSWQDVKDGA</sequence>
<feature type="domain" description="GST C-terminal" evidence="6">
    <location>
        <begin position="92"/>
        <end position="215"/>
    </location>
</feature>
<dbReference type="Pfam" id="PF00043">
    <property type="entry name" value="GST_C"/>
    <property type="match status" value="1"/>
</dbReference>
<organism evidence="7 8">
    <name type="scientific">Botryobasidium botryosum (strain FD-172 SS1)</name>
    <dbReference type="NCBI Taxonomy" id="930990"/>
    <lineage>
        <taxon>Eukaryota</taxon>
        <taxon>Fungi</taxon>
        <taxon>Dikarya</taxon>
        <taxon>Basidiomycota</taxon>
        <taxon>Agaricomycotina</taxon>
        <taxon>Agaricomycetes</taxon>
        <taxon>Cantharellales</taxon>
        <taxon>Botryobasidiaceae</taxon>
        <taxon>Botryobasidium</taxon>
    </lineage>
</organism>
<evidence type="ECO:0000256" key="4">
    <source>
        <dbReference type="RuleBase" id="RU003494"/>
    </source>
</evidence>
<dbReference type="EC" id="2.5.1.18" evidence="1"/>
<dbReference type="SFLD" id="SFLDG00358">
    <property type="entry name" value="Main_(cytGST)"/>
    <property type="match status" value="1"/>
</dbReference>
<dbReference type="SUPFAM" id="SSF52833">
    <property type="entry name" value="Thioredoxin-like"/>
    <property type="match status" value="1"/>
</dbReference>
<feature type="domain" description="GST N-terminal" evidence="5">
    <location>
        <begin position="1"/>
        <end position="83"/>
    </location>
</feature>
<dbReference type="GO" id="GO:0043295">
    <property type="term" value="F:glutathione binding"/>
    <property type="evidence" value="ECO:0007669"/>
    <property type="project" value="TreeGrafter"/>
</dbReference>
<dbReference type="PROSITE" id="PS50404">
    <property type="entry name" value="GST_NTER"/>
    <property type="match status" value="1"/>
</dbReference>
<dbReference type="InterPro" id="IPR036282">
    <property type="entry name" value="Glutathione-S-Trfase_C_sf"/>
</dbReference>
<evidence type="ECO:0000256" key="2">
    <source>
        <dbReference type="ARBA" id="ARBA00022679"/>
    </source>
</evidence>
<dbReference type="Gene3D" id="1.20.1050.10">
    <property type="match status" value="1"/>
</dbReference>
<dbReference type="GO" id="GO:0005737">
    <property type="term" value="C:cytoplasm"/>
    <property type="evidence" value="ECO:0007669"/>
    <property type="project" value="TreeGrafter"/>
</dbReference>
<dbReference type="InterPro" id="IPR036249">
    <property type="entry name" value="Thioredoxin-like_sf"/>
</dbReference>
<dbReference type="STRING" id="930990.A0A067MJT7"/>
<dbReference type="PANTHER" id="PTHR43900:SF3">
    <property type="entry name" value="GLUTATHIONE S-TRANSFERASE RHO"/>
    <property type="match status" value="1"/>
</dbReference>
<evidence type="ECO:0000256" key="3">
    <source>
        <dbReference type="ARBA" id="ARBA00047960"/>
    </source>
</evidence>
<dbReference type="InParanoid" id="A0A067MJT7"/>
<dbReference type="AlphaFoldDB" id="A0A067MJT7"/>
<comment type="catalytic activity">
    <reaction evidence="3">
        <text>RX + glutathione = an S-substituted glutathione + a halide anion + H(+)</text>
        <dbReference type="Rhea" id="RHEA:16437"/>
        <dbReference type="ChEBI" id="CHEBI:15378"/>
        <dbReference type="ChEBI" id="CHEBI:16042"/>
        <dbReference type="ChEBI" id="CHEBI:17792"/>
        <dbReference type="ChEBI" id="CHEBI:57925"/>
        <dbReference type="ChEBI" id="CHEBI:90779"/>
        <dbReference type="EC" id="2.5.1.18"/>
    </reaction>
</comment>
<dbReference type="PANTHER" id="PTHR43900">
    <property type="entry name" value="GLUTATHIONE S-TRANSFERASE RHO"/>
    <property type="match status" value="1"/>
</dbReference>
<evidence type="ECO:0000313" key="8">
    <source>
        <dbReference type="Proteomes" id="UP000027195"/>
    </source>
</evidence>
<dbReference type="Gene3D" id="3.40.30.10">
    <property type="entry name" value="Glutaredoxin"/>
    <property type="match status" value="1"/>
</dbReference>
<dbReference type="InterPro" id="IPR004046">
    <property type="entry name" value="GST_C"/>
</dbReference>
<dbReference type="InterPro" id="IPR004045">
    <property type="entry name" value="Glutathione_S-Trfase_N"/>
</dbReference>